<dbReference type="VEuPathDB" id="VectorBase:AMEC018506"/>
<keyword evidence="2" id="KW-0472">Membrane</keyword>
<keyword evidence="2" id="KW-0812">Transmembrane</keyword>
<keyword evidence="2" id="KW-1133">Transmembrane helix</keyword>
<organism evidence="3 4">
    <name type="scientific">Anopheles melas</name>
    <dbReference type="NCBI Taxonomy" id="34690"/>
    <lineage>
        <taxon>Eukaryota</taxon>
        <taxon>Metazoa</taxon>
        <taxon>Ecdysozoa</taxon>
        <taxon>Arthropoda</taxon>
        <taxon>Hexapoda</taxon>
        <taxon>Insecta</taxon>
        <taxon>Pterygota</taxon>
        <taxon>Neoptera</taxon>
        <taxon>Endopterygota</taxon>
        <taxon>Diptera</taxon>
        <taxon>Nematocera</taxon>
        <taxon>Culicoidea</taxon>
        <taxon>Culicidae</taxon>
        <taxon>Anophelinae</taxon>
        <taxon>Anopheles</taxon>
    </lineage>
</organism>
<feature type="transmembrane region" description="Helical" evidence="2">
    <location>
        <begin position="65"/>
        <end position="81"/>
    </location>
</feature>
<feature type="region of interest" description="Disordered" evidence="1">
    <location>
        <begin position="1"/>
        <end position="45"/>
    </location>
</feature>
<evidence type="ECO:0000256" key="1">
    <source>
        <dbReference type="SAM" id="MobiDB-lite"/>
    </source>
</evidence>
<reference evidence="3" key="2">
    <citation type="submission" date="2020-05" db="UniProtKB">
        <authorList>
            <consortium name="EnsemblMetazoa"/>
        </authorList>
    </citation>
    <scope>IDENTIFICATION</scope>
    <source>
        <strain evidence="3">CM1001059</strain>
    </source>
</reference>
<dbReference type="EnsemblMetazoa" id="AMEC018506-RA">
    <property type="protein sequence ID" value="AMEC018506-PA"/>
    <property type="gene ID" value="AMEC018506"/>
</dbReference>
<reference evidence="4" key="1">
    <citation type="submission" date="2014-01" db="EMBL/GenBank/DDBJ databases">
        <title>The Genome Sequence of Anopheles melas CM1001059_A (V2).</title>
        <authorList>
            <consortium name="The Broad Institute Genomics Platform"/>
            <person name="Neafsey D.E."/>
            <person name="Besansky N."/>
            <person name="Howell P."/>
            <person name="Walton C."/>
            <person name="Young S.K."/>
            <person name="Zeng Q."/>
            <person name="Gargeya S."/>
            <person name="Fitzgerald M."/>
            <person name="Haas B."/>
            <person name="Abouelleil A."/>
            <person name="Allen A.W."/>
            <person name="Alvarado L."/>
            <person name="Arachchi H.M."/>
            <person name="Berlin A.M."/>
            <person name="Chapman S.B."/>
            <person name="Gainer-Dewar J."/>
            <person name="Goldberg J."/>
            <person name="Griggs A."/>
            <person name="Gujja S."/>
            <person name="Hansen M."/>
            <person name="Howarth C."/>
            <person name="Imamovic A."/>
            <person name="Ireland A."/>
            <person name="Larimer J."/>
            <person name="McCowan C."/>
            <person name="Murphy C."/>
            <person name="Pearson M."/>
            <person name="Poon T.W."/>
            <person name="Priest M."/>
            <person name="Roberts A."/>
            <person name="Saif S."/>
            <person name="Shea T."/>
            <person name="Sisk P."/>
            <person name="Sykes S."/>
            <person name="Wortman J."/>
            <person name="Nusbaum C."/>
            <person name="Birren B."/>
        </authorList>
    </citation>
    <scope>NUCLEOTIDE SEQUENCE [LARGE SCALE GENOMIC DNA]</scope>
    <source>
        <strain evidence="4">CM1001059</strain>
    </source>
</reference>
<accession>A0A182UDM4</accession>
<protein>
    <submittedName>
        <fullName evidence="3">Uncharacterized protein</fullName>
    </submittedName>
</protein>
<feature type="compositionally biased region" description="Basic and acidic residues" evidence="1">
    <location>
        <begin position="1"/>
        <end position="14"/>
    </location>
</feature>
<dbReference type="AlphaFoldDB" id="A0A182UDM4"/>
<keyword evidence="4" id="KW-1185">Reference proteome</keyword>
<sequence>MMHRTDGKFVKPERNGPQAEQQLPQPGRRRKRCGRLCTGRPDGGTPDVPERYAECNGKLFRRCKLVGRLLLLLLLLLPAIVTKGNKSPLGKLFQLGGFPATQSKLCYARLHPGGRDIDGPVGNPKQKAFVPHVPQDLVLLRPAKDGKVLVMTHLPDARHQHLG</sequence>
<evidence type="ECO:0000256" key="2">
    <source>
        <dbReference type="SAM" id="Phobius"/>
    </source>
</evidence>
<evidence type="ECO:0000313" key="4">
    <source>
        <dbReference type="Proteomes" id="UP000075902"/>
    </source>
</evidence>
<evidence type="ECO:0000313" key="3">
    <source>
        <dbReference type="EnsemblMetazoa" id="AMEC018506-PA"/>
    </source>
</evidence>
<proteinExistence type="predicted"/>
<name>A0A182UDM4_9DIPT</name>
<dbReference type="Proteomes" id="UP000075902">
    <property type="component" value="Unassembled WGS sequence"/>
</dbReference>